<dbReference type="AlphaFoldDB" id="A0A7R7HVK9"/>
<dbReference type="Proteomes" id="UP000611640">
    <property type="component" value="Chromosome"/>
</dbReference>
<evidence type="ECO:0000313" key="2">
    <source>
        <dbReference type="EMBL" id="BCJ33004.1"/>
    </source>
</evidence>
<sequence length="135" mass="14903">MTTYYDRAGVQVTSHELVVQGQRYQLNELRGLRIARGSASPAGTICAILAVLFVLPGSCSLQTSAWTIGLGLTAIGVLALGAAALIIRRLRPRPFEMWADYQGHTVQLYWSRDERVFNAIRFALVRATQADPLTR</sequence>
<name>A0A7R7HVK9_9ACTN</name>
<reference evidence="2 3" key="1">
    <citation type="submission" date="2020-08" db="EMBL/GenBank/DDBJ databases">
        <title>Whole genome shotgun sequence of Actinocatenispora thailandica NBRC 105041.</title>
        <authorList>
            <person name="Komaki H."/>
            <person name="Tamura T."/>
        </authorList>
    </citation>
    <scope>NUCLEOTIDE SEQUENCE [LARGE SCALE GENOMIC DNA]</scope>
    <source>
        <strain evidence="2 3">NBRC 105041</strain>
    </source>
</reference>
<dbReference type="RefSeq" id="WP_203959966.1">
    <property type="nucleotide sequence ID" value="NZ_AP023355.1"/>
</dbReference>
<feature type="transmembrane region" description="Helical" evidence="1">
    <location>
        <begin position="64"/>
        <end position="87"/>
    </location>
</feature>
<accession>A0A7R7HVK9</accession>
<evidence type="ECO:0000313" key="3">
    <source>
        <dbReference type="Proteomes" id="UP000611640"/>
    </source>
</evidence>
<dbReference type="Pfam" id="PF19744">
    <property type="entry name" value="DUF6232"/>
    <property type="match status" value="1"/>
</dbReference>
<dbReference type="InterPro" id="IPR045629">
    <property type="entry name" value="DUF6232"/>
</dbReference>
<feature type="transmembrane region" description="Helical" evidence="1">
    <location>
        <begin position="39"/>
        <end position="58"/>
    </location>
</feature>
<gene>
    <name evidence="2" type="ORF">Athai_05070</name>
</gene>
<keyword evidence="3" id="KW-1185">Reference proteome</keyword>
<keyword evidence="1" id="KW-1133">Transmembrane helix</keyword>
<organism evidence="2 3">
    <name type="scientific">Actinocatenispora thailandica</name>
    <dbReference type="NCBI Taxonomy" id="227318"/>
    <lineage>
        <taxon>Bacteria</taxon>
        <taxon>Bacillati</taxon>
        <taxon>Actinomycetota</taxon>
        <taxon>Actinomycetes</taxon>
        <taxon>Micromonosporales</taxon>
        <taxon>Micromonosporaceae</taxon>
        <taxon>Actinocatenispora</taxon>
    </lineage>
</organism>
<evidence type="ECO:0000256" key="1">
    <source>
        <dbReference type="SAM" id="Phobius"/>
    </source>
</evidence>
<proteinExistence type="predicted"/>
<keyword evidence="1" id="KW-0472">Membrane</keyword>
<keyword evidence="1" id="KW-0812">Transmembrane</keyword>
<dbReference type="KEGG" id="atl:Athai_05070"/>
<protein>
    <submittedName>
        <fullName evidence="2">Uncharacterized protein</fullName>
    </submittedName>
</protein>
<dbReference type="EMBL" id="AP023355">
    <property type="protein sequence ID" value="BCJ33004.1"/>
    <property type="molecule type" value="Genomic_DNA"/>
</dbReference>